<dbReference type="EMBL" id="CAJNYD010000098">
    <property type="protein sequence ID" value="CAF3213757.1"/>
    <property type="molecule type" value="Genomic_DNA"/>
</dbReference>
<keyword evidence="2" id="KW-0547">Nucleotide-binding</keyword>
<dbReference type="EMBL" id="CAJOBR010002117">
    <property type="protein sequence ID" value="CAF4657967.1"/>
    <property type="molecule type" value="Genomic_DNA"/>
</dbReference>
<dbReference type="Proteomes" id="UP000663851">
    <property type="component" value="Unassembled WGS sequence"/>
</dbReference>
<dbReference type="Proteomes" id="UP000663865">
    <property type="component" value="Unassembled WGS sequence"/>
</dbReference>
<evidence type="ECO:0000313" key="13">
    <source>
        <dbReference type="EMBL" id="CAF4729293.1"/>
    </source>
</evidence>
<keyword evidence="15" id="KW-1185">Reference proteome</keyword>
<organism evidence="4 14">
    <name type="scientific">Rotaria socialis</name>
    <dbReference type="NCBI Taxonomy" id="392032"/>
    <lineage>
        <taxon>Eukaryota</taxon>
        <taxon>Metazoa</taxon>
        <taxon>Spiralia</taxon>
        <taxon>Gnathifera</taxon>
        <taxon>Rotifera</taxon>
        <taxon>Eurotatoria</taxon>
        <taxon>Bdelloidea</taxon>
        <taxon>Philodinida</taxon>
        <taxon>Philodinidae</taxon>
        <taxon>Rotaria</taxon>
    </lineage>
</organism>
<evidence type="ECO:0000313" key="12">
    <source>
        <dbReference type="EMBL" id="CAF4657967.1"/>
    </source>
</evidence>
<evidence type="ECO:0000313" key="5">
    <source>
        <dbReference type="EMBL" id="CAF3228804.1"/>
    </source>
</evidence>
<dbReference type="NCBIfam" id="TIGR00231">
    <property type="entry name" value="small_GTP"/>
    <property type="match status" value="1"/>
</dbReference>
<reference evidence="4" key="1">
    <citation type="submission" date="2021-02" db="EMBL/GenBank/DDBJ databases">
        <authorList>
            <person name="Nowell W R."/>
        </authorList>
    </citation>
    <scope>NUCLEOTIDE SEQUENCE</scope>
</reference>
<evidence type="ECO:0008006" key="16">
    <source>
        <dbReference type="Google" id="ProtNLM"/>
    </source>
</evidence>
<dbReference type="EMBL" id="CAJNXB010002251">
    <property type="protein sequence ID" value="CAF3228804.1"/>
    <property type="molecule type" value="Genomic_DNA"/>
</dbReference>
<protein>
    <recommendedName>
        <fullName evidence="16">Rho GTPase</fullName>
    </recommendedName>
</protein>
<keyword evidence="3" id="KW-0342">GTP-binding</keyword>
<evidence type="ECO:0000313" key="8">
    <source>
        <dbReference type="EMBL" id="CAF3716064.1"/>
    </source>
</evidence>
<dbReference type="AlphaFoldDB" id="A0A817QR87"/>
<dbReference type="EMBL" id="CAJNYU010002529">
    <property type="protein sequence ID" value="CAF3562134.1"/>
    <property type="molecule type" value="Genomic_DNA"/>
</dbReference>
<dbReference type="Proteomes" id="UP000663838">
    <property type="component" value="Unassembled WGS sequence"/>
</dbReference>
<dbReference type="Proteomes" id="UP000663848">
    <property type="component" value="Unassembled WGS sequence"/>
</dbReference>
<dbReference type="OrthoDB" id="8830751at2759"/>
<evidence type="ECO:0000256" key="1">
    <source>
        <dbReference type="ARBA" id="ARBA00010142"/>
    </source>
</evidence>
<evidence type="ECO:0000313" key="10">
    <source>
        <dbReference type="EMBL" id="CAF4356713.1"/>
    </source>
</evidence>
<evidence type="ECO:0000313" key="7">
    <source>
        <dbReference type="EMBL" id="CAF3562134.1"/>
    </source>
</evidence>
<dbReference type="EMBL" id="CAJNYV010000542">
    <property type="protein sequence ID" value="CAF3367490.1"/>
    <property type="molecule type" value="Genomic_DNA"/>
</dbReference>
<dbReference type="SMART" id="SM00175">
    <property type="entry name" value="RAB"/>
    <property type="match status" value="1"/>
</dbReference>
<dbReference type="Proteomes" id="UP000663869">
    <property type="component" value="Unassembled WGS sequence"/>
</dbReference>
<dbReference type="FunFam" id="3.40.50.300:FF:001179">
    <property type="entry name" value="Rho family GTPase"/>
    <property type="match status" value="1"/>
</dbReference>
<dbReference type="Proteomes" id="UP000663833">
    <property type="component" value="Unassembled WGS sequence"/>
</dbReference>
<evidence type="ECO:0000313" key="4">
    <source>
        <dbReference type="EMBL" id="CAF3213757.1"/>
    </source>
</evidence>
<dbReference type="PANTHER" id="PTHR24072">
    <property type="entry name" value="RHO FAMILY GTPASE"/>
    <property type="match status" value="1"/>
</dbReference>
<dbReference type="InterPro" id="IPR003578">
    <property type="entry name" value="Small_GTPase_Rho"/>
</dbReference>
<accession>A0A817QR87</accession>
<dbReference type="PROSITE" id="PS51421">
    <property type="entry name" value="RAS"/>
    <property type="match status" value="1"/>
</dbReference>
<dbReference type="GO" id="GO:0005525">
    <property type="term" value="F:GTP binding"/>
    <property type="evidence" value="ECO:0007669"/>
    <property type="project" value="UniProtKB-KW"/>
</dbReference>
<comment type="caution">
    <text evidence="4">The sequence shown here is derived from an EMBL/GenBank/DDBJ whole genome shotgun (WGS) entry which is preliminary data.</text>
</comment>
<evidence type="ECO:0000313" key="9">
    <source>
        <dbReference type="EMBL" id="CAF4266834.1"/>
    </source>
</evidence>
<dbReference type="GO" id="GO:0003924">
    <property type="term" value="F:GTPase activity"/>
    <property type="evidence" value="ECO:0007669"/>
    <property type="project" value="InterPro"/>
</dbReference>
<evidence type="ECO:0000313" key="15">
    <source>
        <dbReference type="Proteomes" id="UP000663873"/>
    </source>
</evidence>
<dbReference type="SMART" id="SM00174">
    <property type="entry name" value="RHO"/>
    <property type="match status" value="1"/>
</dbReference>
<dbReference type="InterPro" id="IPR027417">
    <property type="entry name" value="P-loop_NTPase"/>
</dbReference>
<name>A0A817QR87_9BILA</name>
<dbReference type="InterPro" id="IPR005225">
    <property type="entry name" value="Small_GTP-bd"/>
</dbReference>
<evidence type="ECO:0000313" key="14">
    <source>
        <dbReference type="Proteomes" id="UP000663833"/>
    </source>
</evidence>
<evidence type="ECO:0000256" key="3">
    <source>
        <dbReference type="ARBA" id="ARBA00023134"/>
    </source>
</evidence>
<evidence type="ECO:0000313" key="11">
    <source>
        <dbReference type="EMBL" id="CAF4373378.1"/>
    </source>
</evidence>
<dbReference type="SMART" id="SM00173">
    <property type="entry name" value="RAS"/>
    <property type="match status" value="1"/>
</dbReference>
<dbReference type="EMBL" id="CAJOBP010001240">
    <property type="protein sequence ID" value="CAF4266834.1"/>
    <property type="molecule type" value="Genomic_DNA"/>
</dbReference>
<sequence>MPQTSNNLMGSNYTNKTIKCVCVGDGCVGKTSMLISYTTNTFPQSYVPTVFDNYSVTVMINNEPCTLALFDTAGQTGFELMRAFSYTNTDVFLVCFSVMAPASFNNALKIWIAEIRQSTSPSGTAPFVLVGTKIDLRKNLADVELLAKSKQKPITREEGERAAKEYGAYAYIECSALTQENLKETFDAAILAALTPIPSKRVKILCCCS</sequence>
<dbReference type="Proteomes" id="UP000663873">
    <property type="component" value="Unassembled WGS sequence"/>
</dbReference>
<dbReference type="InterPro" id="IPR001806">
    <property type="entry name" value="Small_GTPase"/>
</dbReference>
<dbReference type="Proteomes" id="UP000663825">
    <property type="component" value="Unassembled WGS sequence"/>
</dbReference>
<dbReference type="Gene3D" id="3.40.50.300">
    <property type="entry name" value="P-loop containing nucleotide triphosphate hydrolases"/>
    <property type="match status" value="1"/>
</dbReference>
<dbReference type="EMBL" id="CAJNYT010005148">
    <property type="protein sequence ID" value="CAF3716064.1"/>
    <property type="molecule type" value="Genomic_DNA"/>
</dbReference>
<dbReference type="Proteomes" id="UP000663862">
    <property type="component" value="Unassembled WGS sequence"/>
</dbReference>
<comment type="similarity">
    <text evidence="1">Belongs to the small GTPase superfamily. Rho family.</text>
</comment>
<dbReference type="CDD" id="cd00157">
    <property type="entry name" value="Rho"/>
    <property type="match status" value="1"/>
</dbReference>
<dbReference type="EMBL" id="CAJOBQ010000445">
    <property type="protein sequence ID" value="CAF4356713.1"/>
    <property type="molecule type" value="Genomic_DNA"/>
</dbReference>
<dbReference type="EMBL" id="CAJOBS010001427">
    <property type="protein sequence ID" value="CAF4729293.1"/>
    <property type="molecule type" value="Genomic_DNA"/>
</dbReference>
<dbReference type="GO" id="GO:0007264">
    <property type="term" value="P:small GTPase-mediated signal transduction"/>
    <property type="evidence" value="ECO:0007669"/>
    <property type="project" value="InterPro"/>
</dbReference>
<evidence type="ECO:0000313" key="6">
    <source>
        <dbReference type="EMBL" id="CAF3367490.1"/>
    </source>
</evidence>
<evidence type="ECO:0000256" key="2">
    <source>
        <dbReference type="ARBA" id="ARBA00022741"/>
    </source>
</evidence>
<dbReference type="SUPFAM" id="SSF52540">
    <property type="entry name" value="P-loop containing nucleoside triphosphate hydrolases"/>
    <property type="match status" value="1"/>
</dbReference>
<dbReference type="Proteomes" id="UP000663872">
    <property type="component" value="Unassembled WGS sequence"/>
</dbReference>
<proteinExistence type="inferred from homology"/>
<dbReference type="PROSITE" id="PS51420">
    <property type="entry name" value="RHO"/>
    <property type="match status" value="1"/>
</dbReference>
<dbReference type="EMBL" id="CAJOBO010001394">
    <property type="protein sequence ID" value="CAF4373378.1"/>
    <property type="molecule type" value="Genomic_DNA"/>
</dbReference>
<gene>
    <name evidence="7" type="ORF">FME351_LOCUS20014</name>
    <name evidence="8" type="ORF">GRG538_LOCUS29327</name>
    <name evidence="11" type="ORF">HFQ381_LOCUS18218</name>
    <name evidence="6" type="ORF">KIK155_LOCUS5081</name>
    <name evidence="4" type="ORF">LUA448_LOCUS2906</name>
    <name evidence="12" type="ORF">QYT958_LOCUS15311</name>
    <name evidence="5" type="ORF">TIS948_LOCUS13996</name>
    <name evidence="13" type="ORF">TOA249_LOCUS18794</name>
    <name evidence="10" type="ORF">TSG867_LOCUS9926</name>
    <name evidence="9" type="ORF">UJA718_LOCUS10519</name>
</gene>
<dbReference type="Pfam" id="PF00071">
    <property type="entry name" value="Ras"/>
    <property type="match status" value="1"/>
</dbReference>
<dbReference type="PROSITE" id="PS51419">
    <property type="entry name" value="RAB"/>
    <property type="match status" value="1"/>
</dbReference>
<dbReference type="PRINTS" id="PR00449">
    <property type="entry name" value="RASTRNSFRMNG"/>
</dbReference>